<dbReference type="InterPro" id="IPR012131">
    <property type="entry name" value="Hstdl_DH"/>
</dbReference>
<dbReference type="GO" id="GO:0046872">
    <property type="term" value="F:metal ion binding"/>
    <property type="evidence" value="ECO:0007669"/>
    <property type="project" value="UniProtKB-KW"/>
</dbReference>
<keyword evidence="2" id="KW-0479">Metal-binding</keyword>
<proteinExistence type="inferred from homology"/>
<comment type="caution">
    <text evidence="6">The sequence shown here is derived from an EMBL/GenBank/DDBJ whole genome shotgun (WGS) entry which is preliminary data.</text>
</comment>
<evidence type="ECO:0000256" key="3">
    <source>
        <dbReference type="ARBA" id="ARBA00022833"/>
    </source>
</evidence>
<evidence type="ECO:0000313" key="6">
    <source>
        <dbReference type="EMBL" id="NGO50605.1"/>
    </source>
</evidence>
<dbReference type="PRINTS" id="PR00083">
    <property type="entry name" value="HOLDHDRGNASE"/>
</dbReference>
<gene>
    <name evidence="6" type="primary">hisD</name>
    <name evidence="6" type="ORF">G6N73_05325</name>
</gene>
<accession>A0A6G4W768</accession>
<dbReference type="GO" id="GO:0000105">
    <property type="term" value="P:L-histidine biosynthetic process"/>
    <property type="evidence" value="ECO:0007669"/>
    <property type="project" value="UniProtKB-ARBA"/>
</dbReference>
<keyword evidence="4 6" id="KW-0560">Oxidoreductase</keyword>
<comment type="cofactor">
    <cofactor evidence="1">
        <name>Zn(2+)</name>
        <dbReference type="ChEBI" id="CHEBI:29105"/>
    </cofactor>
</comment>
<protein>
    <submittedName>
        <fullName evidence="6">Histidinol dehydrogenase</fullName>
        <ecNumber evidence="6">1.1.1.23</ecNumber>
    </submittedName>
</protein>
<evidence type="ECO:0000256" key="2">
    <source>
        <dbReference type="ARBA" id="ARBA00022723"/>
    </source>
</evidence>
<name>A0A6G4W768_9HYPH</name>
<dbReference type="SUPFAM" id="SSF53720">
    <property type="entry name" value="ALDH-like"/>
    <property type="match status" value="1"/>
</dbReference>
<sequence>MAARLAGIDRVYKAGGAIAVAAAAFGTQSVPRCCKFEGPGSPWVAAAKQLLQGRIASRVSAGPSESIILADDTANPRLAALDLLIEAEHGSDSSAFLVTWSRDVAEAARALVPECWRKMSMRRIEYSRDVLSGSRGGIVITRDRQEAYDFINDYAPEHLQILSKSPFEHLSHIRNAAEILLGEHAPGSMANYLMGPNAVLPTSGAARYSGGLSVHDFLKASSVGHVTAKGYGEMARHTYRFASYEGFDAHANAVSAMRMF</sequence>
<organism evidence="6 7">
    <name type="scientific">Allomesorhizobium camelthorni</name>
    <dbReference type="NCBI Taxonomy" id="475069"/>
    <lineage>
        <taxon>Bacteria</taxon>
        <taxon>Pseudomonadati</taxon>
        <taxon>Pseudomonadota</taxon>
        <taxon>Alphaproteobacteria</taxon>
        <taxon>Hyphomicrobiales</taxon>
        <taxon>Phyllobacteriaceae</taxon>
        <taxon>Allomesorhizobium</taxon>
    </lineage>
</organism>
<evidence type="ECO:0000256" key="5">
    <source>
        <dbReference type="RuleBase" id="RU004175"/>
    </source>
</evidence>
<reference evidence="6 7" key="1">
    <citation type="submission" date="2020-02" db="EMBL/GenBank/DDBJ databases">
        <title>Genome sequence of strain CCNWXJ40-4.</title>
        <authorList>
            <person name="Gao J."/>
            <person name="Sun J."/>
        </authorList>
    </citation>
    <scope>NUCLEOTIDE SEQUENCE [LARGE SCALE GENOMIC DNA]</scope>
    <source>
        <strain evidence="6 7">CCNWXJ 40-4</strain>
    </source>
</reference>
<evidence type="ECO:0000256" key="1">
    <source>
        <dbReference type="ARBA" id="ARBA00001947"/>
    </source>
</evidence>
<dbReference type="EC" id="1.1.1.23" evidence="6"/>
<dbReference type="Gene3D" id="3.40.50.1980">
    <property type="entry name" value="Nitrogenase molybdenum iron protein domain"/>
    <property type="match status" value="2"/>
</dbReference>
<keyword evidence="7" id="KW-1185">Reference proteome</keyword>
<dbReference type="Pfam" id="PF00815">
    <property type="entry name" value="Histidinol_dh"/>
    <property type="match status" value="1"/>
</dbReference>
<keyword evidence="3" id="KW-0862">Zinc</keyword>
<comment type="similarity">
    <text evidence="5">Belongs to the histidinol dehydrogenase family.</text>
</comment>
<dbReference type="FunFam" id="3.40.50.1980:FF:000001">
    <property type="entry name" value="Histidinol dehydrogenase"/>
    <property type="match status" value="1"/>
</dbReference>
<dbReference type="EMBL" id="JAAKZF010000003">
    <property type="protein sequence ID" value="NGO50605.1"/>
    <property type="molecule type" value="Genomic_DNA"/>
</dbReference>
<evidence type="ECO:0000256" key="4">
    <source>
        <dbReference type="ARBA" id="ARBA00023002"/>
    </source>
</evidence>
<evidence type="ECO:0000313" key="7">
    <source>
        <dbReference type="Proteomes" id="UP001642900"/>
    </source>
</evidence>
<dbReference type="GO" id="GO:0004399">
    <property type="term" value="F:histidinol dehydrogenase activity"/>
    <property type="evidence" value="ECO:0007669"/>
    <property type="project" value="UniProtKB-EC"/>
</dbReference>
<dbReference type="Proteomes" id="UP001642900">
    <property type="component" value="Unassembled WGS sequence"/>
</dbReference>
<dbReference type="GO" id="GO:0005829">
    <property type="term" value="C:cytosol"/>
    <property type="evidence" value="ECO:0007669"/>
    <property type="project" value="TreeGrafter"/>
</dbReference>
<dbReference type="GO" id="GO:0051287">
    <property type="term" value="F:NAD binding"/>
    <property type="evidence" value="ECO:0007669"/>
    <property type="project" value="InterPro"/>
</dbReference>
<dbReference type="NCBIfam" id="TIGR00069">
    <property type="entry name" value="hisD"/>
    <property type="match status" value="1"/>
</dbReference>
<dbReference type="PANTHER" id="PTHR21256:SF2">
    <property type="entry name" value="HISTIDINE BIOSYNTHESIS TRIFUNCTIONAL PROTEIN"/>
    <property type="match status" value="1"/>
</dbReference>
<dbReference type="AlphaFoldDB" id="A0A6G4W768"/>
<dbReference type="PANTHER" id="PTHR21256">
    <property type="entry name" value="HISTIDINOL DEHYDROGENASE HDH"/>
    <property type="match status" value="1"/>
</dbReference>
<dbReference type="InterPro" id="IPR016161">
    <property type="entry name" value="Ald_DH/histidinol_DH"/>
</dbReference>
<dbReference type="Gene3D" id="1.20.5.1300">
    <property type="match status" value="1"/>
</dbReference>